<keyword evidence="1" id="KW-0472">Membrane</keyword>
<organism evidence="2 3">
    <name type="scientific">Zhengella mangrovi</name>
    <dbReference type="NCBI Taxonomy" id="1982044"/>
    <lineage>
        <taxon>Bacteria</taxon>
        <taxon>Pseudomonadati</taxon>
        <taxon>Pseudomonadota</taxon>
        <taxon>Alphaproteobacteria</taxon>
        <taxon>Hyphomicrobiales</taxon>
        <taxon>Notoacmeibacteraceae</taxon>
        <taxon>Zhengella</taxon>
    </lineage>
</organism>
<comment type="caution">
    <text evidence="2">The sequence shown here is derived from an EMBL/GenBank/DDBJ whole genome shotgun (WGS) entry which is preliminary data.</text>
</comment>
<evidence type="ECO:0000313" key="3">
    <source>
        <dbReference type="Proteomes" id="UP000221168"/>
    </source>
</evidence>
<protein>
    <submittedName>
        <fullName evidence="2">Uncharacterized protein</fullName>
    </submittedName>
</protein>
<evidence type="ECO:0000313" key="2">
    <source>
        <dbReference type="EMBL" id="PHP68581.1"/>
    </source>
</evidence>
<dbReference type="OrthoDB" id="7257484at2"/>
<dbReference type="EMBL" id="PDVP01000001">
    <property type="protein sequence ID" value="PHP68581.1"/>
    <property type="molecule type" value="Genomic_DNA"/>
</dbReference>
<dbReference type="RefSeq" id="WP_099302784.1">
    <property type="nucleotide sequence ID" value="NZ_PDVP01000001.1"/>
</dbReference>
<gene>
    <name evidence="2" type="ORF">CSC94_00810</name>
</gene>
<keyword evidence="1" id="KW-0812">Transmembrane</keyword>
<keyword evidence="3" id="KW-1185">Reference proteome</keyword>
<keyword evidence="1" id="KW-1133">Transmembrane helix</keyword>
<accession>A0A2G1QSX5</accession>
<evidence type="ECO:0000256" key="1">
    <source>
        <dbReference type="SAM" id="Phobius"/>
    </source>
</evidence>
<proteinExistence type="predicted"/>
<dbReference type="Proteomes" id="UP000221168">
    <property type="component" value="Unassembled WGS sequence"/>
</dbReference>
<reference evidence="2 3" key="1">
    <citation type="submission" date="2017-10" db="EMBL/GenBank/DDBJ databases">
        <title>Sedimentibacterium mangrovi gen. nov., sp. nov., a novel member of family Phyllobacteriacea isolated from mangrove sediment.</title>
        <authorList>
            <person name="Liao H."/>
            <person name="Tian Y."/>
        </authorList>
    </citation>
    <scope>NUCLEOTIDE SEQUENCE [LARGE SCALE GENOMIC DNA]</scope>
    <source>
        <strain evidence="2 3">X9-2-2</strain>
    </source>
</reference>
<sequence>MPEQVRTRLVLCFPGFEPVPVEAHRRRFERESAKAAPHYGATVHVGEAEIERGPVDVGVFGVTAEGDGWRTETTMVVYGLAGLNAMYDERPFATRLLTGLQGYADYILSGAFVRYARVAWRYFVFVIYPLILLALAVLAGGLVAGLVSLFWSGMPAAFGWLVVLAAVIAVFWRAGKRLHLMLFIDDWAFSRDFVRQRNPGVEAKLAHVFADARRRVGASEADEILVAAHSFGVPTAVLALSDLIANVPRARSARLLTAGSSLLKFALHPAGKRFREAVAAIVANDTPWLDVQSLTDPLHCFGSDPARMFSSGAGERQRTARIRFRSQLSPETYKAIRRDIYRVHRQFVYGVEKRSPYSFHMITAGPEDFTDVVEHGGLSETWSFPGREA</sequence>
<dbReference type="AlphaFoldDB" id="A0A2G1QSX5"/>
<feature type="transmembrane region" description="Helical" evidence="1">
    <location>
        <begin position="122"/>
        <end position="151"/>
    </location>
</feature>
<name>A0A2G1QSX5_9HYPH</name>
<feature type="transmembrane region" description="Helical" evidence="1">
    <location>
        <begin position="157"/>
        <end position="174"/>
    </location>
</feature>